<evidence type="ECO:0000313" key="1">
    <source>
        <dbReference type="EMBL" id="KAH7927240.1"/>
    </source>
</evidence>
<dbReference type="EMBL" id="MU266369">
    <property type="protein sequence ID" value="KAH7927240.1"/>
    <property type="molecule type" value="Genomic_DNA"/>
</dbReference>
<keyword evidence="2" id="KW-1185">Reference proteome</keyword>
<organism evidence="1 2">
    <name type="scientific">Leucogyrophana mollusca</name>
    <dbReference type="NCBI Taxonomy" id="85980"/>
    <lineage>
        <taxon>Eukaryota</taxon>
        <taxon>Fungi</taxon>
        <taxon>Dikarya</taxon>
        <taxon>Basidiomycota</taxon>
        <taxon>Agaricomycotina</taxon>
        <taxon>Agaricomycetes</taxon>
        <taxon>Agaricomycetidae</taxon>
        <taxon>Boletales</taxon>
        <taxon>Boletales incertae sedis</taxon>
        <taxon>Leucogyrophana</taxon>
    </lineage>
</organism>
<reference evidence="1" key="1">
    <citation type="journal article" date="2021" name="New Phytol.">
        <title>Evolutionary innovations through gain and loss of genes in the ectomycorrhizal Boletales.</title>
        <authorList>
            <person name="Wu G."/>
            <person name="Miyauchi S."/>
            <person name="Morin E."/>
            <person name="Kuo A."/>
            <person name="Drula E."/>
            <person name="Varga T."/>
            <person name="Kohler A."/>
            <person name="Feng B."/>
            <person name="Cao Y."/>
            <person name="Lipzen A."/>
            <person name="Daum C."/>
            <person name="Hundley H."/>
            <person name="Pangilinan J."/>
            <person name="Johnson J."/>
            <person name="Barry K."/>
            <person name="LaButti K."/>
            <person name="Ng V."/>
            <person name="Ahrendt S."/>
            <person name="Min B."/>
            <person name="Choi I.G."/>
            <person name="Park H."/>
            <person name="Plett J.M."/>
            <person name="Magnuson J."/>
            <person name="Spatafora J.W."/>
            <person name="Nagy L.G."/>
            <person name="Henrissat B."/>
            <person name="Grigoriev I.V."/>
            <person name="Yang Z.L."/>
            <person name="Xu J."/>
            <person name="Martin F.M."/>
        </authorList>
    </citation>
    <scope>NUCLEOTIDE SEQUENCE</scope>
    <source>
        <strain evidence="1">KUC20120723A-06</strain>
    </source>
</reference>
<comment type="caution">
    <text evidence="1">The sequence shown here is derived from an EMBL/GenBank/DDBJ whole genome shotgun (WGS) entry which is preliminary data.</text>
</comment>
<evidence type="ECO:0000313" key="2">
    <source>
        <dbReference type="Proteomes" id="UP000790709"/>
    </source>
</evidence>
<proteinExistence type="predicted"/>
<protein>
    <submittedName>
        <fullName evidence="1">Uncharacterized protein</fullName>
    </submittedName>
</protein>
<gene>
    <name evidence="1" type="ORF">BV22DRAFT_292032</name>
</gene>
<sequence>MDPEAATTVSNLGALQQTSFFSVAALSIVLYDHAQTLSKEVELIWIGTVSPLTLLYFVNRYMGNAMLIAGTIVSVSTALSTKVSYKLLEFEAWGTLVNVWVVQSIMQPRIFAMYHRSKRVGAFLGVCFLAEIVTTAVILWLNVGPHSSFAMTSITVFTGQLCVATGIRGNFMVMTYVPIVCFELLLFILAARISAKNILEVIRLGGTERRMNSLMRVLARDSLIYFLINLAITIIFIILWLALSPIYGQGISVPLVDFVVVTTGSRLALSLRGHRARNGVWVGGVQPGARNHDMDEAIPLHALGVNDDSWPSKS</sequence>
<name>A0ACB8BMU8_9AGAM</name>
<accession>A0ACB8BMU8</accession>
<dbReference type="Proteomes" id="UP000790709">
    <property type="component" value="Unassembled WGS sequence"/>
</dbReference>